<organism evidence="1 2">
    <name type="scientific">Miscanthus lutarioriparius</name>
    <dbReference type="NCBI Taxonomy" id="422564"/>
    <lineage>
        <taxon>Eukaryota</taxon>
        <taxon>Viridiplantae</taxon>
        <taxon>Streptophyta</taxon>
        <taxon>Embryophyta</taxon>
        <taxon>Tracheophyta</taxon>
        <taxon>Spermatophyta</taxon>
        <taxon>Magnoliopsida</taxon>
        <taxon>Liliopsida</taxon>
        <taxon>Poales</taxon>
        <taxon>Poaceae</taxon>
        <taxon>PACMAD clade</taxon>
        <taxon>Panicoideae</taxon>
        <taxon>Andropogonodae</taxon>
        <taxon>Andropogoneae</taxon>
        <taxon>Saccharinae</taxon>
        <taxon>Miscanthus</taxon>
    </lineage>
</organism>
<accession>A0A811Q8K0</accession>
<keyword evidence="2" id="KW-1185">Reference proteome</keyword>
<name>A0A811Q8K0_9POAL</name>
<dbReference type="Proteomes" id="UP000604825">
    <property type="component" value="Unassembled WGS sequence"/>
</dbReference>
<evidence type="ECO:0000313" key="2">
    <source>
        <dbReference type="Proteomes" id="UP000604825"/>
    </source>
</evidence>
<dbReference type="OrthoDB" id="408373at2759"/>
<protein>
    <submittedName>
        <fullName evidence="1">Uncharacterized protein</fullName>
    </submittedName>
</protein>
<proteinExistence type="predicted"/>
<evidence type="ECO:0000313" key="1">
    <source>
        <dbReference type="EMBL" id="CAD6253040.1"/>
    </source>
</evidence>
<dbReference type="AlphaFoldDB" id="A0A811Q8K0"/>
<gene>
    <name evidence="1" type="ORF">NCGR_LOCUS36683</name>
</gene>
<reference evidence="1" key="1">
    <citation type="submission" date="2020-10" db="EMBL/GenBank/DDBJ databases">
        <authorList>
            <person name="Han B."/>
            <person name="Lu T."/>
            <person name="Zhao Q."/>
            <person name="Huang X."/>
            <person name="Zhao Y."/>
        </authorList>
    </citation>
    <scope>NUCLEOTIDE SEQUENCE</scope>
</reference>
<comment type="caution">
    <text evidence="1">The sequence shown here is derived from an EMBL/GenBank/DDBJ whole genome shotgun (WGS) entry which is preliminary data.</text>
</comment>
<dbReference type="EMBL" id="CAJGYO010000009">
    <property type="protein sequence ID" value="CAD6253040.1"/>
    <property type="molecule type" value="Genomic_DNA"/>
</dbReference>
<sequence length="107" mass="12280">MGSRSCTNAWAYHGGFCVPSPQDPDLTVVASVDLNHADLGGRTTMEFLQTEDHLPHLSAPYLLAELAAMTQRLLSYHHHHHHHGMRLRLHQSLLHHEMHPRWSWLLL</sequence>